<accession>A0A7D5UKN9</accession>
<dbReference type="Proteomes" id="UP000266778">
    <property type="component" value="Plasmid pAeca2"/>
</dbReference>
<dbReference type="AlphaFoldDB" id="A0A7D5UKN9"/>
<proteinExistence type="predicted"/>
<reference evidence="1 2" key="1">
    <citation type="submission" date="2019-04" db="EMBL/GenBank/DDBJ databases">
        <title>Novel transposon Tn6433 variants accelerate the dissemination of tet(E) in Aeromonas under oxytetracycline stresses.</title>
        <authorList>
            <person name="Shi Y."/>
            <person name="Tian Z."/>
            <person name="Zhang Y."/>
            <person name="Zhang H."/>
            <person name="Yang M."/>
        </authorList>
    </citation>
    <scope>NUCLEOTIDE SEQUENCE [LARGE SCALE GENOMIC DNA]</scope>
    <source>
        <strain evidence="1 2">T25-39</strain>
        <plasmid evidence="2">paeca2</plasmid>
    </source>
</reference>
<evidence type="ECO:0000313" key="1">
    <source>
        <dbReference type="EMBL" id="QLI60468.1"/>
    </source>
</evidence>
<evidence type="ECO:0000313" key="2">
    <source>
        <dbReference type="Proteomes" id="UP000266778"/>
    </source>
</evidence>
<geneLocation type="plasmid" evidence="2">
    <name>paeca2</name>
</geneLocation>
<dbReference type="EMBL" id="CP039628">
    <property type="protein sequence ID" value="QLI60468.1"/>
    <property type="molecule type" value="Genomic_DNA"/>
</dbReference>
<name>A0A7D5UKN9_AERCA</name>
<organism evidence="1 2">
    <name type="scientific">Aeromonas caviae</name>
    <name type="common">Aeromonas punctata</name>
    <dbReference type="NCBI Taxonomy" id="648"/>
    <lineage>
        <taxon>Bacteria</taxon>
        <taxon>Pseudomonadati</taxon>
        <taxon>Pseudomonadota</taxon>
        <taxon>Gammaproteobacteria</taxon>
        <taxon>Aeromonadales</taxon>
        <taxon>Aeromonadaceae</taxon>
        <taxon>Aeromonas</taxon>
    </lineage>
</organism>
<sequence>MNEALNILANWADMQIKEITLGVPFKEVQAYEKLHAEQFDVWCKGHDVDPSMALRVFGFKGVTSKKETAIVHYQAAAKRVRQWLDFAFEPCAKDHANLTIRPVVSVVYDGKTYIEEAAEHETPEMWSLYATERKSCLTYCFADLDTEDAAKEFAALLSEMHHLPLIA</sequence>
<protein>
    <submittedName>
        <fullName evidence="1">Uncharacterized protein</fullName>
    </submittedName>
</protein>
<keyword evidence="1" id="KW-0614">Plasmid</keyword>
<gene>
    <name evidence="1" type="ORF">C1C91_23600</name>
</gene>